<organism evidence="8 9">
    <name type="scientific">Musa troglodytarum</name>
    <name type="common">fe'i banana</name>
    <dbReference type="NCBI Taxonomy" id="320322"/>
    <lineage>
        <taxon>Eukaryota</taxon>
        <taxon>Viridiplantae</taxon>
        <taxon>Streptophyta</taxon>
        <taxon>Embryophyta</taxon>
        <taxon>Tracheophyta</taxon>
        <taxon>Spermatophyta</taxon>
        <taxon>Magnoliopsida</taxon>
        <taxon>Liliopsida</taxon>
        <taxon>Zingiberales</taxon>
        <taxon>Musaceae</taxon>
        <taxon>Musa</taxon>
    </lineage>
</organism>
<dbReference type="OrthoDB" id="983479at2759"/>
<evidence type="ECO:0000256" key="2">
    <source>
        <dbReference type="ARBA" id="ARBA00022723"/>
    </source>
</evidence>
<dbReference type="InterPro" id="IPR044519">
    <property type="entry name" value="ARF_GAP_AGD6/7"/>
</dbReference>
<dbReference type="InterPro" id="IPR001164">
    <property type="entry name" value="ArfGAP_dom"/>
</dbReference>
<dbReference type="CDD" id="cd08830">
    <property type="entry name" value="ArfGap_ArfGap1"/>
    <property type="match status" value="1"/>
</dbReference>
<feature type="region of interest" description="Disordered" evidence="6">
    <location>
        <begin position="25"/>
        <end position="52"/>
    </location>
</feature>
<evidence type="ECO:0000256" key="4">
    <source>
        <dbReference type="ARBA" id="ARBA00022833"/>
    </source>
</evidence>
<dbReference type="AlphaFoldDB" id="A0A9E7IFI5"/>
<feature type="region of interest" description="Disordered" evidence="6">
    <location>
        <begin position="300"/>
        <end position="330"/>
    </location>
</feature>
<dbReference type="InterPro" id="IPR037278">
    <property type="entry name" value="ARFGAP/RecO"/>
</dbReference>
<feature type="compositionally biased region" description="Polar residues" evidence="6">
    <location>
        <begin position="318"/>
        <end position="330"/>
    </location>
</feature>
<dbReference type="Gene3D" id="1.10.220.150">
    <property type="entry name" value="Arf GTPase activating protein"/>
    <property type="match status" value="1"/>
</dbReference>
<evidence type="ECO:0000256" key="3">
    <source>
        <dbReference type="ARBA" id="ARBA00022771"/>
    </source>
</evidence>
<accession>A0A9E7IFI5</accession>
<dbReference type="GO" id="GO:0005096">
    <property type="term" value="F:GTPase activator activity"/>
    <property type="evidence" value="ECO:0007669"/>
    <property type="project" value="UniProtKB-KW"/>
</dbReference>
<name>A0A9E7IFI5_9LILI</name>
<evidence type="ECO:0000256" key="6">
    <source>
        <dbReference type="SAM" id="MobiDB-lite"/>
    </source>
</evidence>
<evidence type="ECO:0000259" key="7">
    <source>
        <dbReference type="PROSITE" id="PS50115"/>
    </source>
</evidence>
<dbReference type="SMART" id="SM00105">
    <property type="entry name" value="ArfGap"/>
    <property type="match status" value="1"/>
</dbReference>
<feature type="domain" description="Arf-GAP" evidence="7">
    <location>
        <begin position="83"/>
        <end position="202"/>
    </location>
</feature>
<evidence type="ECO:0000313" key="9">
    <source>
        <dbReference type="Proteomes" id="UP001055439"/>
    </source>
</evidence>
<dbReference type="InterPro" id="IPR038508">
    <property type="entry name" value="ArfGAP_dom_sf"/>
</dbReference>
<dbReference type="Pfam" id="PF01412">
    <property type="entry name" value="ArfGap"/>
    <property type="match status" value="1"/>
</dbReference>
<dbReference type="EMBL" id="CP097511">
    <property type="protein sequence ID" value="URE46887.1"/>
    <property type="molecule type" value="Genomic_DNA"/>
</dbReference>
<gene>
    <name evidence="8" type="ORF">MUK42_05104</name>
</gene>
<feature type="region of interest" description="Disordered" evidence="6">
    <location>
        <begin position="427"/>
        <end position="500"/>
    </location>
</feature>
<keyword evidence="4" id="KW-0862">Zinc</keyword>
<dbReference type="SUPFAM" id="SSF57863">
    <property type="entry name" value="ArfGap/RecO-like zinc finger"/>
    <property type="match status" value="1"/>
</dbReference>
<proteinExistence type="predicted"/>
<keyword evidence="1" id="KW-0343">GTPase activation</keyword>
<dbReference type="PROSITE" id="PS50115">
    <property type="entry name" value="ARFGAP"/>
    <property type="match status" value="1"/>
</dbReference>
<keyword evidence="3 5" id="KW-0863">Zinc-finger</keyword>
<dbReference type="Proteomes" id="UP001055439">
    <property type="component" value="Chromosome 9"/>
</dbReference>
<dbReference type="PANTHER" id="PTHR47021:SF4">
    <property type="entry name" value="ADP-RIBOSYLATION FACTOR GTPASE-ACTIVATING PROTEIN AGD6-RELATED"/>
    <property type="match status" value="1"/>
</dbReference>
<dbReference type="PRINTS" id="PR00405">
    <property type="entry name" value="REVINTRACTNG"/>
</dbReference>
<reference evidence="8" key="1">
    <citation type="submission" date="2022-05" db="EMBL/GenBank/DDBJ databases">
        <title>The Musa troglodytarum L. genome provides insights into the mechanism of non-climacteric behaviour and enrichment of carotenoids.</title>
        <authorList>
            <person name="Wang J."/>
        </authorList>
    </citation>
    <scope>NUCLEOTIDE SEQUENCE</scope>
    <source>
        <tissue evidence="8">Leaf</tissue>
    </source>
</reference>
<evidence type="ECO:0000256" key="5">
    <source>
        <dbReference type="PROSITE-ProRule" id="PRU00288"/>
    </source>
</evidence>
<feature type="region of interest" description="Disordered" evidence="6">
    <location>
        <begin position="200"/>
        <end position="285"/>
    </location>
</feature>
<evidence type="ECO:0000256" key="1">
    <source>
        <dbReference type="ARBA" id="ARBA00022468"/>
    </source>
</evidence>
<dbReference type="PANTHER" id="PTHR47021">
    <property type="entry name" value="ADP-RIBOSYLATION FACTOR GTPASE-ACTIVATING PROTEIN AGD6-RELATED"/>
    <property type="match status" value="1"/>
</dbReference>
<keyword evidence="2" id="KW-0479">Metal-binding</keyword>
<evidence type="ECO:0000313" key="8">
    <source>
        <dbReference type="EMBL" id="URE46887.1"/>
    </source>
</evidence>
<protein>
    <submittedName>
        <fullName evidence="8">ADP-ribosylation factor GTPase-activating protein</fullName>
    </submittedName>
</protein>
<feature type="compositionally biased region" description="Basic and acidic residues" evidence="6">
    <location>
        <begin position="25"/>
        <end position="37"/>
    </location>
</feature>
<dbReference type="GO" id="GO:0016192">
    <property type="term" value="P:vesicle-mediated transport"/>
    <property type="evidence" value="ECO:0007669"/>
    <property type="project" value="InterPro"/>
</dbReference>
<sequence length="500" mass="54338">MQQYLTLNLLQSTKASERIGIHERCKPQNREGKEESSLHFPKPTPPSSSHYHHSLFLPSARADVSRIDHHFVAAVMSSSSSSSATLRRLRALQSEPGNGTCVDCGQRNPQWASVSYGVFICLECSGKHRGLGVHLSFVRSVTMDSWTEPQLRRMECGGNDRLNAFLARRGVRRGADVTAKYSSGAAAVYRDRIQALAEGRPWKDPPVVKESTNPSARKPPKSPSGWDNWDDENDDHLCRSSSSAASNLRRNQSVGDLQKGTGVGWETSVRSRSTEDLVTMSQPPGDRECFFAMKMAENKARPEGIPPSQGGKYVGFGSSPTQPQRSASSQDDLISVVSQGFGRLSMAAASAAQSAANVVQAGTKELTSKVMEAEVNGTVNTVAARTTEIGHRTWGIMRGVMAMATQKVEEYAKEGMAWNEDDVGGHQEEIGQASKGGNSGQDHAPAKPSWGDWEEEEEEEHGKQADGQESWAGWDDTDDDEKESDGRSAAGKRSNQKASG</sequence>
<keyword evidence="9" id="KW-1185">Reference proteome</keyword>
<dbReference type="GO" id="GO:0008270">
    <property type="term" value="F:zinc ion binding"/>
    <property type="evidence" value="ECO:0007669"/>
    <property type="project" value="UniProtKB-KW"/>
</dbReference>
<dbReference type="FunFam" id="1.10.220.150:FF:000014">
    <property type="entry name" value="ADP-ribosylation factor GTPase-activating protein"/>
    <property type="match status" value="1"/>
</dbReference>